<protein>
    <submittedName>
        <fullName evidence="2">Type II toxin-antitoxin system prevent-host-death family antitoxin</fullName>
    </submittedName>
</protein>
<dbReference type="KEGG" id="ptaw:DW352_03690"/>
<organism evidence="2 3">
    <name type="scientific">Pseudolabrys taiwanensis</name>
    <dbReference type="NCBI Taxonomy" id="331696"/>
    <lineage>
        <taxon>Bacteria</taxon>
        <taxon>Pseudomonadati</taxon>
        <taxon>Pseudomonadota</taxon>
        <taxon>Alphaproteobacteria</taxon>
        <taxon>Hyphomicrobiales</taxon>
        <taxon>Xanthobacteraceae</taxon>
        <taxon>Pseudolabrys</taxon>
    </lineage>
</organism>
<keyword evidence="3" id="KW-1185">Reference proteome</keyword>
<comment type="similarity">
    <text evidence="1">Belongs to the phD/YefM antitoxin family.</text>
</comment>
<dbReference type="InterPro" id="IPR036165">
    <property type="entry name" value="YefM-like_sf"/>
</dbReference>
<evidence type="ECO:0000256" key="1">
    <source>
        <dbReference type="ARBA" id="ARBA00009981"/>
    </source>
</evidence>
<dbReference type="EMBL" id="CP031417">
    <property type="protein sequence ID" value="AXK79699.1"/>
    <property type="molecule type" value="Genomic_DNA"/>
</dbReference>
<dbReference type="RefSeq" id="WP_115688647.1">
    <property type="nucleotide sequence ID" value="NZ_CP031417.1"/>
</dbReference>
<evidence type="ECO:0000313" key="2">
    <source>
        <dbReference type="EMBL" id="AXK79699.1"/>
    </source>
</evidence>
<dbReference type="Gene3D" id="3.40.1620.10">
    <property type="entry name" value="YefM-like domain"/>
    <property type="match status" value="1"/>
</dbReference>
<accession>A0A345ZS02</accession>
<dbReference type="Proteomes" id="UP000254889">
    <property type="component" value="Chromosome"/>
</dbReference>
<name>A0A345ZS02_9HYPH</name>
<dbReference type="SUPFAM" id="SSF143120">
    <property type="entry name" value="YefM-like"/>
    <property type="match status" value="1"/>
</dbReference>
<sequence length="77" mass="8322">MTKTMKASEFEANCLAVVEEVAATGETVVVTKDGKPVVELVPHKKEKKKGLIGALKDDLVIKGDIISPVDVEWNAMK</sequence>
<reference evidence="2 3" key="1">
    <citation type="submission" date="2018-07" db="EMBL/GenBank/DDBJ databases">
        <authorList>
            <person name="Quirk P.G."/>
            <person name="Krulwich T.A."/>
        </authorList>
    </citation>
    <scope>NUCLEOTIDE SEQUENCE [LARGE SCALE GENOMIC DNA]</scope>
    <source>
        <strain evidence="2 3">CC-BB4</strain>
    </source>
</reference>
<proteinExistence type="inferred from homology"/>
<dbReference type="AlphaFoldDB" id="A0A345ZS02"/>
<dbReference type="OrthoDB" id="963455at2"/>
<dbReference type="NCBIfam" id="TIGR01552">
    <property type="entry name" value="phd_fam"/>
    <property type="match status" value="1"/>
</dbReference>
<gene>
    <name evidence="2" type="ORF">DW352_03690</name>
</gene>
<evidence type="ECO:0000313" key="3">
    <source>
        <dbReference type="Proteomes" id="UP000254889"/>
    </source>
</evidence>